<protein>
    <recommendedName>
        <fullName evidence="3">Auto-transporter adhesin head GIN domain-containing protein</fullName>
    </recommendedName>
</protein>
<sequence length="126" mass="14404">MIKWIKILASCFAFIVLIYEANFYITHKANSYLSVHGGPLNHYKQDFLLRLNDKKIGDSINVNIPTPFSQGVNLSLGKNTIMLSSTDSKISFEKEIYFYGIFSFNSIEITSDEFIFSRSFTVPVLE</sequence>
<gene>
    <name evidence="1" type="ORF">GCM10022250_42030</name>
</gene>
<dbReference type="Proteomes" id="UP001501333">
    <property type="component" value="Unassembled WGS sequence"/>
</dbReference>
<dbReference type="EMBL" id="BAABAO010000015">
    <property type="protein sequence ID" value="GAA4140972.1"/>
    <property type="molecule type" value="Genomic_DNA"/>
</dbReference>
<evidence type="ECO:0000313" key="1">
    <source>
        <dbReference type="EMBL" id="GAA4140972.1"/>
    </source>
</evidence>
<name>A0ABP7YT80_9FLAO</name>
<proteinExistence type="predicted"/>
<reference evidence="2" key="1">
    <citation type="journal article" date="2019" name="Int. J. Syst. Evol. Microbiol.">
        <title>The Global Catalogue of Microorganisms (GCM) 10K type strain sequencing project: providing services to taxonomists for standard genome sequencing and annotation.</title>
        <authorList>
            <consortium name="The Broad Institute Genomics Platform"/>
            <consortium name="The Broad Institute Genome Sequencing Center for Infectious Disease"/>
            <person name="Wu L."/>
            <person name="Ma J."/>
        </authorList>
    </citation>
    <scope>NUCLEOTIDE SEQUENCE [LARGE SCALE GENOMIC DNA]</scope>
    <source>
        <strain evidence="2">JCM 17386</strain>
    </source>
</reference>
<organism evidence="1 2">
    <name type="scientific">Flavobacterium chungbukense</name>
    <dbReference type="NCBI Taxonomy" id="877464"/>
    <lineage>
        <taxon>Bacteria</taxon>
        <taxon>Pseudomonadati</taxon>
        <taxon>Bacteroidota</taxon>
        <taxon>Flavobacteriia</taxon>
        <taxon>Flavobacteriales</taxon>
        <taxon>Flavobacteriaceae</taxon>
        <taxon>Flavobacterium</taxon>
    </lineage>
</organism>
<evidence type="ECO:0008006" key="3">
    <source>
        <dbReference type="Google" id="ProtNLM"/>
    </source>
</evidence>
<evidence type="ECO:0000313" key="2">
    <source>
        <dbReference type="Proteomes" id="UP001501333"/>
    </source>
</evidence>
<keyword evidence="2" id="KW-1185">Reference proteome</keyword>
<comment type="caution">
    <text evidence="1">The sequence shown here is derived from an EMBL/GenBank/DDBJ whole genome shotgun (WGS) entry which is preliminary data.</text>
</comment>
<accession>A0ABP7YT80</accession>
<dbReference type="RefSeq" id="WP_229356294.1">
    <property type="nucleotide sequence ID" value="NZ_BAABAO010000015.1"/>
</dbReference>